<reference evidence="1 2" key="1">
    <citation type="submission" date="2024-03" db="EMBL/GenBank/DDBJ databases">
        <title>Human intestinal bacterial collection.</title>
        <authorList>
            <person name="Pauvert C."/>
            <person name="Hitch T.C.A."/>
            <person name="Clavel T."/>
        </authorList>
    </citation>
    <scope>NUCLEOTIDE SEQUENCE [LARGE SCALE GENOMIC DNA]</scope>
    <source>
        <strain evidence="1 2">CLA-JM-H11</strain>
    </source>
</reference>
<gene>
    <name evidence="1" type="ORF">WMO24_11565</name>
</gene>
<evidence type="ECO:0000313" key="1">
    <source>
        <dbReference type="EMBL" id="MEQ2521059.1"/>
    </source>
</evidence>
<keyword evidence="2" id="KW-1185">Reference proteome</keyword>
<evidence type="ECO:0000313" key="2">
    <source>
        <dbReference type="Proteomes" id="UP001477672"/>
    </source>
</evidence>
<accession>A0ABV1GGV9</accession>
<dbReference type="Proteomes" id="UP001477672">
    <property type="component" value="Unassembled WGS sequence"/>
</dbReference>
<organism evidence="1 2">
    <name type="scientific">Ruthenibacterium intestinale</name>
    <dbReference type="NCBI Taxonomy" id="3133163"/>
    <lineage>
        <taxon>Bacteria</taxon>
        <taxon>Bacillati</taxon>
        <taxon>Bacillota</taxon>
        <taxon>Clostridia</taxon>
        <taxon>Eubacteriales</taxon>
        <taxon>Oscillospiraceae</taxon>
        <taxon>Ruthenibacterium</taxon>
    </lineage>
</organism>
<name>A0ABV1GGV9_9FIRM</name>
<dbReference type="RefSeq" id="WP_349216600.1">
    <property type="nucleotide sequence ID" value="NZ_JBBMFA010000101.1"/>
</dbReference>
<protein>
    <submittedName>
        <fullName evidence="1">Uncharacterized protein</fullName>
    </submittedName>
</protein>
<dbReference type="EMBL" id="JBBMFA010000101">
    <property type="protein sequence ID" value="MEQ2521059.1"/>
    <property type="molecule type" value="Genomic_DNA"/>
</dbReference>
<proteinExistence type="predicted"/>
<sequence>MKLLKDKKVADAYQYFEASAYKLYLAELSYSALETVIAQYQENEKTYVEKVYEDALTTGKGAYKAHTNCIEYFGTQVSPTVMMDKLTMEIMSLLHNFFDTFAQWINASLFAEDGVPMERVSLPKVVSKLSSFPEYSGPFIATISTLTSSPEYEYVADFNNTLKHRRQIYVDNRFDVLAIKGSVSVPEFSKDGRPHVKEDALTVLKGKIDFCTGLLDSSKAYVESYYASADNTHVTHRFENPVTYLFFDSKEDFEAMKSPKNHYYYIEVDPSQILDEYHFILCCDRMDGSQDESIEFFNSPYPIIMLRENGTQNIVGILKPEDGENRSIKDARELAYRKYSAVLTGYEHEMFISICSKDTFHYYPFLSNMTGGYAVPEVEKEQETSNEEAADK</sequence>
<comment type="caution">
    <text evidence="1">The sequence shown here is derived from an EMBL/GenBank/DDBJ whole genome shotgun (WGS) entry which is preliminary data.</text>
</comment>